<sequence length="97" mass="11527">MYNSFPIETETLPYGFVFKFDTLKLTGSSFKSRQDPKSKSNATEEEIEKRMKTYQEGDGDQKLERRSSDWDWRRKREIDSMKTSTNIDSRKRETGEN</sequence>
<name>A0A8S9Q7J5_BRACR</name>
<feature type="region of interest" description="Disordered" evidence="1">
    <location>
        <begin position="28"/>
        <end position="69"/>
    </location>
</feature>
<gene>
    <name evidence="2" type="ORF">F2Q69_00024585</name>
</gene>
<reference evidence="2" key="1">
    <citation type="submission" date="2019-12" db="EMBL/GenBank/DDBJ databases">
        <title>Genome sequencing and annotation of Brassica cretica.</title>
        <authorList>
            <person name="Studholme D.J."/>
            <person name="Sarris P."/>
        </authorList>
    </citation>
    <scope>NUCLEOTIDE SEQUENCE</scope>
    <source>
        <strain evidence="2">PFS-109/04</strain>
        <tissue evidence="2">Leaf</tissue>
    </source>
</reference>
<evidence type="ECO:0000313" key="2">
    <source>
        <dbReference type="EMBL" id="KAF3539725.1"/>
    </source>
</evidence>
<protein>
    <submittedName>
        <fullName evidence="2">Uncharacterized protein</fullName>
    </submittedName>
</protein>
<dbReference type="Proteomes" id="UP000712600">
    <property type="component" value="Unassembled WGS sequence"/>
</dbReference>
<dbReference type="AlphaFoldDB" id="A0A8S9Q7J5"/>
<organism evidence="2 3">
    <name type="scientific">Brassica cretica</name>
    <name type="common">Mustard</name>
    <dbReference type="NCBI Taxonomy" id="69181"/>
    <lineage>
        <taxon>Eukaryota</taxon>
        <taxon>Viridiplantae</taxon>
        <taxon>Streptophyta</taxon>
        <taxon>Embryophyta</taxon>
        <taxon>Tracheophyta</taxon>
        <taxon>Spermatophyta</taxon>
        <taxon>Magnoliopsida</taxon>
        <taxon>eudicotyledons</taxon>
        <taxon>Gunneridae</taxon>
        <taxon>Pentapetalae</taxon>
        <taxon>rosids</taxon>
        <taxon>malvids</taxon>
        <taxon>Brassicales</taxon>
        <taxon>Brassicaceae</taxon>
        <taxon>Brassiceae</taxon>
        <taxon>Brassica</taxon>
    </lineage>
</organism>
<feature type="compositionally biased region" description="Basic and acidic residues" evidence="1">
    <location>
        <begin position="47"/>
        <end position="69"/>
    </location>
</feature>
<proteinExistence type="predicted"/>
<comment type="caution">
    <text evidence="2">The sequence shown here is derived from an EMBL/GenBank/DDBJ whole genome shotgun (WGS) entry which is preliminary data.</text>
</comment>
<dbReference type="EMBL" id="QGKX02001290">
    <property type="protein sequence ID" value="KAF3539725.1"/>
    <property type="molecule type" value="Genomic_DNA"/>
</dbReference>
<accession>A0A8S9Q7J5</accession>
<evidence type="ECO:0000313" key="3">
    <source>
        <dbReference type="Proteomes" id="UP000712600"/>
    </source>
</evidence>
<evidence type="ECO:0000256" key="1">
    <source>
        <dbReference type="SAM" id="MobiDB-lite"/>
    </source>
</evidence>